<sequence>MSDHKIEAANLDVLKNRHSSKWRRFPEDVLPMHVAEMDFPIAEPIQQRIITMVSESDLGYLGPIPEVAGSFSKFAKNRWNWTIDESQLKLATDVGVAVVEFLRANNASNTKVIVNSPVYHGFWEWLGELNITPVDVPLNHDYSLDINGIEKEFASGVKFLLLCNPQNPVGKAFSRDDLTALANIAKKHNAIVISDEIHAPLTYKNETFTPYLTCGPDAEETGVCITSASKSWNLAGLKAAFLLTQSENMRAKVELMPQATHWRASIVGAFAMAEAYENGETWLDSTLQTLDENRHHLKRELQRLFPEVDYIIPEAGYLAWLDVTSWNLGEQTVATLIKEAKVALVPGNDHGPEYTNHVRFNFGTSSELITEGLTRIARALSS</sequence>
<protein>
    <recommendedName>
        <fullName evidence="2">cysteine-S-conjugate beta-lyase</fullName>
        <ecNumber evidence="2">4.4.1.13</ecNumber>
    </recommendedName>
</protein>
<dbReference type="InterPro" id="IPR015424">
    <property type="entry name" value="PyrdxlP-dep_Trfase"/>
</dbReference>
<keyword evidence="4" id="KW-0456">Lyase</keyword>
<dbReference type="InterPro" id="IPR015422">
    <property type="entry name" value="PyrdxlP-dep_Trfase_small"/>
</dbReference>
<dbReference type="CDD" id="cd00609">
    <property type="entry name" value="AAT_like"/>
    <property type="match status" value="1"/>
</dbReference>
<evidence type="ECO:0000256" key="2">
    <source>
        <dbReference type="ARBA" id="ARBA00012224"/>
    </source>
</evidence>
<accession>A0A6J6C3Q2</accession>
<dbReference type="GO" id="GO:0030170">
    <property type="term" value="F:pyridoxal phosphate binding"/>
    <property type="evidence" value="ECO:0007669"/>
    <property type="project" value="InterPro"/>
</dbReference>
<dbReference type="PANTHER" id="PTHR43525">
    <property type="entry name" value="PROTEIN MALY"/>
    <property type="match status" value="1"/>
</dbReference>
<organism evidence="7">
    <name type="scientific">freshwater metagenome</name>
    <dbReference type="NCBI Taxonomy" id="449393"/>
    <lineage>
        <taxon>unclassified sequences</taxon>
        <taxon>metagenomes</taxon>
        <taxon>ecological metagenomes</taxon>
    </lineage>
</organism>
<evidence type="ECO:0000256" key="4">
    <source>
        <dbReference type="ARBA" id="ARBA00023239"/>
    </source>
</evidence>
<name>A0A6J6C3Q2_9ZZZZ</name>
<evidence type="ECO:0000259" key="6">
    <source>
        <dbReference type="Pfam" id="PF00155"/>
    </source>
</evidence>
<dbReference type="Pfam" id="PF00155">
    <property type="entry name" value="Aminotran_1_2"/>
    <property type="match status" value="1"/>
</dbReference>
<gene>
    <name evidence="7" type="ORF">UFOPK1433_00800</name>
</gene>
<dbReference type="AlphaFoldDB" id="A0A6J6C3Q2"/>
<dbReference type="Gene3D" id="3.90.1150.10">
    <property type="entry name" value="Aspartate Aminotransferase, domain 1"/>
    <property type="match status" value="1"/>
</dbReference>
<evidence type="ECO:0000256" key="1">
    <source>
        <dbReference type="ARBA" id="ARBA00001933"/>
    </source>
</evidence>
<evidence type="ECO:0000256" key="3">
    <source>
        <dbReference type="ARBA" id="ARBA00022898"/>
    </source>
</evidence>
<dbReference type="InterPro" id="IPR004839">
    <property type="entry name" value="Aminotransferase_I/II_large"/>
</dbReference>
<dbReference type="SUPFAM" id="SSF53383">
    <property type="entry name" value="PLP-dependent transferases"/>
    <property type="match status" value="1"/>
</dbReference>
<dbReference type="InterPro" id="IPR015421">
    <property type="entry name" value="PyrdxlP-dep_Trfase_major"/>
</dbReference>
<dbReference type="InterPro" id="IPR051798">
    <property type="entry name" value="Class-II_PLP-Dep_Aminotrans"/>
</dbReference>
<dbReference type="GO" id="GO:0047804">
    <property type="term" value="F:cysteine-S-conjugate beta-lyase activity"/>
    <property type="evidence" value="ECO:0007669"/>
    <property type="project" value="UniProtKB-EC"/>
</dbReference>
<comment type="cofactor">
    <cofactor evidence="1">
        <name>pyridoxal 5'-phosphate</name>
        <dbReference type="ChEBI" id="CHEBI:597326"/>
    </cofactor>
</comment>
<dbReference type="EC" id="4.4.1.13" evidence="2"/>
<dbReference type="EMBL" id="CAEZSN010000085">
    <property type="protein sequence ID" value="CAB4545971.1"/>
    <property type="molecule type" value="Genomic_DNA"/>
</dbReference>
<feature type="domain" description="Aminotransferase class I/classII large" evidence="6">
    <location>
        <begin position="101"/>
        <end position="376"/>
    </location>
</feature>
<dbReference type="Gene3D" id="3.40.640.10">
    <property type="entry name" value="Type I PLP-dependent aspartate aminotransferase-like (Major domain)"/>
    <property type="match status" value="1"/>
</dbReference>
<reference evidence="7" key="1">
    <citation type="submission" date="2020-05" db="EMBL/GenBank/DDBJ databases">
        <authorList>
            <person name="Chiriac C."/>
            <person name="Salcher M."/>
            <person name="Ghai R."/>
            <person name="Kavagutti S V."/>
        </authorList>
    </citation>
    <scope>NUCLEOTIDE SEQUENCE</scope>
</reference>
<keyword evidence="3" id="KW-0663">Pyridoxal phosphate</keyword>
<evidence type="ECO:0000313" key="7">
    <source>
        <dbReference type="EMBL" id="CAB4545971.1"/>
    </source>
</evidence>
<comment type="similarity">
    <text evidence="5">Belongs to the class-II pyridoxal-phosphate-dependent aminotransferase family. MalY/PatB cystathionine beta-lyase subfamily.</text>
</comment>
<evidence type="ECO:0000256" key="5">
    <source>
        <dbReference type="ARBA" id="ARBA00037974"/>
    </source>
</evidence>
<dbReference type="PANTHER" id="PTHR43525:SF2">
    <property type="entry name" value="CYSTATHIONINE BETA-LYASE-RELATED"/>
    <property type="match status" value="1"/>
</dbReference>
<proteinExistence type="inferred from homology"/>